<name>A0ABU3HTN0_9ACTN</name>
<organism evidence="3 4">
    <name type="scientific">Streptomyces althioticus subsp. attaecolombicae</name>
    <dbReference type="NCBI Taxonomy" id="3075534"/>
    <lineage>
        <taxon>Bacteria</taxon>
        <taxon>Bacillati</taxon>
        <taxon>Actinomycetota</taxon>
        <taxon>Actinomycetes</taxon>
        <taxon>Kitasatosporales</taxon>
        <taxon>Streptomycetaceae</taxon>
        <taxon>Streptomyces</taxon>
        <taxon>Streptomyces althioticus group</taxon>
    </lineage>
</organism>
<reference evidence="3" key="1">
    <citation type="submission" date="2024-05" db="EMBL/GenBank/DDBJ databases">
        <title>30 novel species of actinomycetes from the DSMZ collection.</title>
        <authorList>
            <person name="Nouioui I."/>
        </authorList>
    </citation>
    <scope>NUCLEOTIDE SEQUENCE</scope>
    <source>
        <strain evidence="3">DSM 41972</strain>
    </source>
</reference>
<dbReference type="EMBL" id="JAVSGH010000001">
    <property type="protein sequence ID" value="MDT3723625.1"/>
    <property type="molecule type" value="Genomic_DNA"/>
</dbReference>
<dbReference type="Pfam" id="PF11784">
    <property type="entry name" value="DUF3320"/>
    <property type="match status" value="1"/>
</dbReference>
<evidence type="ECO:0000259" key="2">
    <source>
        <dbReference type="Pfam" id="PF11784"/>
    </source>
</evidence>
<sequence>MREAVEQAVAQGPLGVSSAVPAERARERPGAEPEADGVTTEEAGTLPAVPAPRTQAHIEVEYERVPVDTGVERTWSTPYRTASVVVHARHELHTRGARPAVRKMLTEAIELEGPIHEDLLVQRVREAWGVQRAGHRIRDNVLEVARGLVRTGQVAREDSFYDVSGRKTLKARTPEAGGAVRKIMHIAPAERYVALYELAAECPGMSHEELIKQACEFFGWRRTGKDIRDCLAADIDVLHQRGRFGGGPEFVSAVRL</sequence>
<comment type="caution">
    <text evidence="3">The sequence shown here is derived from an EMBL/GenBank/DDBJ whole genome shotgun (WGS) entry which is preliminary data.</text>
</comment>
<accession>A0ABU3HTN0</accession>
<evidence type="ECO:0000256" key="1">
    <source>
        <dbReference type="SAM" id="MobiDB-lite"/>
    </source>
</evidence>
<dbReference type="RefSeq" id="WP_139119485.1">
    <property type="nucleotide sequence ID" value="NZ_JAVSGH010000001.1"/>
</dbReference>
<feature type="domain" description="DUF3320" evidence="2">
    <location>
        <begin position="91"/>
        <end position="139"/>
    </location>
</feature>
<keyword evidence="4" id="KW-1185">Reference proteome</keyword>
<dbReference type="InterPro" id="IPR021754">
    <property type="entry name" value="DUF3320"/>
</dbReference>
<gene>
    <name evidence="3" type="ORF">ROS62_01450</name>
</gene>
<dbReference type="Proteomes" id="UP001181313">
    <property type="component" value="Unassembled WGS sequence"/>
</dbReference>
<proteinExistence type="predicted"/>
<evidence type="ECO:0000313" key="3">
    <source>
        <dbReference type="EMBL" id="MDT3723625.1"/>
    </source>
</evidence>
<feature type="region of interest" description="Disordered" evidence="1">
    <location>
        <begin position="1"/>
        <end position="55"/>
    </location>
</feature>
<protein>
    <submittedName>
        <fullName evidence="3">DUF3320 domain-containing protein</fullName>
    </submittedName>
</protein>
<evidence type="ECO:0000313" key="4">
    <source>
        <dbReference type="Proteomes" id="UP001181313"/>
    </source>
</evidence>